<dbReference type="InterPro" id="IPR005561">
    <property type="entry name" value="ANTAR"/>
</dbReference>
<dbReference type="InterPro" id="IPR036388">
    <property type="entry name" value="WH-like_DNA-bd_sf"/>
</dbReference>
<dbReference type="InterPro" id="IPR029016">
    <property type="entry name" value="GAF-like_dom_sf"/>
</dbReference>
<reference evidence="6 7" key="1">
    <citation type="submission" date="2015-07" db="EMBL/GenBank/DDBJ databases">
        <authorList>
            <person name="Ju K.-S."/>
            <person name="Doroghazi J.R."/>
            <person name="Metcalf W.W."/>
        </authorList>
    </citation>
    <scope>NUCLEOTIDE SEQUENCE [LARGE SCALE GENOMIC DNA]</scope>
    <source>
        <strain evidence="6 7">NRRL B-3589</strain>
    </source>
</reference>
<evidence type="ECO:0000313" key="7">
    <source>
        <dbReference type="Proteomes" id="UP000037020"/>
    </source>
</evidence>
<keyword evidence="7" id="KW-1185">Reference proteome</keyword>
<keyword evidence="4" id="KW-0804">Transcription</keyword>
<evidence type="ECO:0000256" key="1">
    <source>
        <dbReference type="ARBA" id="ARBA00022679"/>
    </source>
</evidence>
<feature type="domain" description="ANTAR" evidence="5">
    <location>
        <begin position="166"/>
        <end position="227"/>
    </location>
</feature>
<keyword evidence="1" id="KW-0808">Transferase</keyword>
<dbReference type="EMBL" id="LGUT01001525">
    <property type="protein sequence ID" value="KOG88764.1"/>
    <property type="molecule type" value="Genomic_DNA"/>
</dbReference>
<organism evidence="6 7">
    <name type="scientific">Streptomyces varsoviensis</name>
    <dbReference type="NCBI Taxonomy" id="67373"/>
    <lineage>
        <taxon>Bacteria</taxon>
        <taxon>Bacillati</taxon>
        <taxon>Actinomycetota</taxon>
        <taxon>Actinomycetes</taxon>
        <taxon>Kitasatosporales</taxon>
        <taxon>Streptomycetaceae</taxon>
        <taxon>Streptomyces</taxon>
    </lineage>
</organism>
<evidence type="ECO:0000256" key="2">
    <source>
        <dbReference type="ARBA" id="ARBA00022777"/>
    </source>
</evidence>
<dbReference type="InterPro" id="IPR003018">
    <property type="entry name" value="GAF"/>
</dbReference>
<dbReference type="SUPFAM" id="SSF55781">
    <property type="entry name" value="GAF domain-like"/>
    <property type="match status" value="1"/>
</dbReference>
<protein>
    <submittedName>
        <fullName evidence="6">Transcriptional regulator</fullName>
    </submittedName>
</protein>
<evidence type="ECO:0000259" key="5">
    <source>
        <dbReference type="PROSITE" id="PS50921"/>
    </source>
</evidence>
<evidence type="ECO:0000313" key="6">
    <source>
        <dbReference type="EMBL" id="KOG88764.1"/>
    </source>
</evidence>
<keyword evidence="2" id="KW-0418">Kinase</keyword>
<dbReference type="Gene3D" id="3.30.450.40">
    <property type="match status" value="1"/>
</dbReference>
<dbReference type="PROSITE" id="PS50921">
    <property type="entry name" value="ANTAR"/>
    <property type="match status" value="1"/>
</dbReference>
<dbReference type="Pfam" id="PF13185">
    <property type="entry name" value="GAF_2"/>
    <property type="match status" value="1"/>
</dbReference>
<dbReference type="SMART" id="SM01012">
    <property type="entry name" value="ANTAR"/>
    <property type="match status" value="1"/>
</dbReference>
<dbReference type="InterPro" id="IPR012074">
    <property type="entry name" value="GAF_ANTAR"/>
</dbReference>
<dbReference type="Proteomes" id="UP000037020">
    <property type="component" value="Unassembled WGS sequence"/>
</dbReference>
<dbReference type="PIRSF" id="PIRSF036625">
    <property type="entry name" value="GAF_ANTAR"/>
    <property type="match status" value="1"/>
</dbReference>
<dbReference type="Pfam" id="PF03861">
    <property type="entry name" value="ANTAR"/>
    <property type="match status" value="1"/>
</dbReference>
<accession>A0ABR5J5Z7</accession>
<gene>
    <name evidence="6" type="ORF">ADK38_17970</name>
</gene>
<proteinExistence type="predicted"/>
<dbReference type="SUPFAM" id="SSF52172">
    <property type="entry name" value="CheY-like"/>
    <property type="match status" value="1"/>
</dbReference>
<keyword evidence="3" id="KW-0805">Transcription regulation</keyword>
<evidence type="ECO:0000256" key="4">
    <source>
        <dbReference type="ARBA" id="ARBA00023163"/>
    </source>
</evidence>
<dbReference type="InterPro" id="IPR011006">
    <property type="entry name" value="CheY-like_superfamily"/>
</dbReference>
<evidence type="ECO:0000256" key="3">
    <source>
        <dbReference type="ARBA" id="ARBA00023015"/>
    </source>
</evidence>
<name>A0ABR5J5Z7_9ACTN</name>
<sequence length="239" mass="26148">MDENVVAKTFVELADNGGAASDQPALLRLLADRCVDVLGVNAAGVLLADLSGELRVAAASCEQVRHLELFEVLEEEGPCLDCFRRGTAVAVLDVSMEAERWPRFVPQARRRGFAAVQALPMRCRSEVVGALNLFVADARHIEPFGSPIAQAMADIATISLVRQRSARRSERLTGQLQTALDSRIVIEQAKGKLAERYGTDMERAFLSLRGYARSHNRRLSDVAREVIAGRSSPPPPEEK</sequence>
<dbReference type="Gene3D" id="1.10.10.10">
    <property type="entry name" value="Winged helix-like DNA-binding domain superfamily/Winged helix DNA-binding domain"/>
    <property type="match status" value="1"/>
</dbReference>
<dbReference type="RefSeq" id="WP_030880638.1">
    <property type="nucleotide sequence ID" value="NZ_JBIRHZ010000003.1"/>
</dbReference>
<comment type="caution">
    <text evidence="6">The sequence shown here is derived from an EMBL/GenBank/DDBJ whole genome shotgun (WGS) entry which is preliminary data.</text>
</comment>